<dbReference type="PROSITE" id="PS50005">
    <property type="entry name" value="TPR"/>
    <property type="match status" value="1"/>
</dbReference>
<dbReference type="SMART" id="SM00028">
    <property type="entry name" value="TPR"/>
    <property type="match status" value="6"/>
</dbReference>
<accession>A0A7Y2K357</accession>
<reference evidence="4 5" key="1">
    <citation type="submission" date="2020-04" db="EMBL/GenBank/DDBJ databases">
        <title>Massilia sp. nov., a cold adapted bacteria isolated from Arctic soil.</title>
        <authorList>
            <person name="Son J."/>
            <person name="Ka J.-O."/>
        </authorList>
    </citation>
    <scope>NUCLEOTIDE SEQUENCE [LARGE SCALE GENOMIC DNA]</scope>
    <source>
        <strain evidence="4 5">ML15P13</strain>
    </source>
</reference>
<dbReference type="Proteomes" id="UP000533905">
    <property type="component" value="Unassembled WGS sequence"/>
</dbReference>
<keyword evidence="1" id="KW-0802">TPR repeat</keyword>
<dbReference type="Gene3D" id="3.10.620.30">
    <property type="match status" value="1"/>
</dbReference>
<feature type="domain" description="Transglutaminase-like" evidence="3">
    <location>
        <begin position="341"/>
        <end position="410"/>
    </location>
</feature>
<dbReference type="SUPFAM" id="SSF81901">
    <property type="entry name" value="HCP-like"/>
    <property type="match status" value="2"/>
</dbReference>
<organism evidence="4 5">
    <name type="scientific">Telluria aromaticivorans</name>
    <dbReference type="NCBI Taxonomy" id="2725995"/>
    <lineage>
        <taxon>Bacteria</taxon>
        <taxon>Pseudomonadati</taxon>
        <taxon>Pseudomonadota</taxon>
        <taxon>Betaproteobacteria</taxon>
        <taxon>Burkholderiales</taxon>
        <taxon>Oxalobacteraceae</taxon>
        <taxon>Telluria group</taxon>
        <taxon>Telluria</taxon>
    </lineage>
</organism>
<feature type="repeat" description="TPR" evidence="1">
    <location>
        <begin position="1692"/>
        <end position="1725"/>
    </location>
</feature>
<dbReference type="EMBL" id="JABAIV010000015">
    <property type="protein sequence ID" value="NNG25805.1"/>
    <property type="molecule type" value="Genomic_DNA"/>
</dbReference>
<evidence type="ECO:0000256" key="1">
    <source>
        <dbReference type="PROSITE-ProRule" id="PRU00339"/>
    </source>
</evidence>
<dbReference type="Pfam" id="PF13424">
    <property type="entry name" value="TPR_12"/>
    <property type="match status" value="3"/>
</dbReference>
<evidence type="ECO:0000256" key="2">
    <source>
        <dbReference type="SAM" id="SignalP"/>
    </source>
</evidence>
<sequence>MRYLPVALAVHVALLACADVGAAVSTPAEKAARPAGAKSALRRGAPLPGWAQPLADIPRTERSDAVVLRLHETQALAGDQPAVLVNRAIQVNDRSALAAIGQASLSYYPDYQSLSLHRVAILREGKVLDRTATVEARVLQRETAIEQGVYGGASTIQLLLEDVRTGDTLWMTYSVSGANPVFGKKWSDEFTWDQLSPIELRRLTVLSPTHRKLAWRQLGDSRTEKILPRTSTVGPYEILTFEGKGIEALDDEASIPSDYLPARALQFSEFPDWASVALWASSLFPAPAANPAVKVQAEQFRKHARPLARAAAALHWVQDEIRYFSVSIGENSHRPQAPGTVLKRRYGDCKDKSYLLISLLGELGIEAKPVLLSTRAPRLPAKVGPSPGWFDHVIVEILVDGKRYYVDPTRSGQQVGLDALSAAFPGASALVVDSSSTALTVLPEPDRREPGYEVVETITIADDKGDAIMETRELFRAELAEIWRQRLGALSPLELKKAAVKDYEKRYPGILSLDAPVVVDSKQANQVELRARYRLPKAVKLADGALSIDYRVGMLDGVMGLPDKLQRSYPLDMPAAKFHGRYRLNIQWPDDVRASESPWSRNIENRFFHAHETYVFRGNQLQHMVDYRTRAQTVPASEVAELHAEAKQLDDLGHGRFTSLPQQKVDKLAANFSARDLDLLRMAAAADGLAQSMGNQNDGAVARDKACLLLQLARAGDGILEPANKKVLLQAGRIIKGDAKDRSARACRARMAFESGDFAASARLYHELGGDLAGKETDALRNMAWAQVLQGQPELALATMQQYEDAQAKAATRPGAELELIDRIALLQRAGRPLPPELVQRARHVPDGPWPRPLLAMQAGLISQEALLAQVDAMPEHARAYALTEALFYVGQLRLASKDTDGAAAALRRLEETGIRSSHLYLQGVAELRLLTNSKAGVAAAAQAVSADPAQAAHRYRQAAANGDTQASLALSELYRVGQGVPKDEAKSVALLRSSAELGNPVAMSLVGWRYFYGNGYPQDGAYAALWFQRAAMRGNIDATYGLGRALASGQGVPHDLKTAAVLYRAAASEGHAGAQLDLGYAYEMGNGVAKDVREAAAWYRKSAEQGNAIAQTNLGQFYADGTAVSKDEKAALSLFRKAAEQGFTKAMTKYGYLLEYPTASKPDSAQAHAWYLKAAEQDDPIAQYNLAQQFKQGRGVPADPAKAAEWYARAAKNGDLDAMSLLAEAFQKGEGVAKDLAEAVRWYTAAAEGGNALGALRLGIMSFNGSGLPRDYALAAKRFEQAVAAGEETGYFWLGLLHERGLGRPKDETRAHALYVRSESVWESNIRRAVLSAQGKGGPRDAGYFEQTLESWGRASEFEWLEKLARAFDAVLDGERAQQVYERMLRVAEKEERTELARVLLGELADNYARYEKYLKAEPHYLRLLALKEKEFGVRHEEVGDTLESLASVYAATARLALAESTGQRALEIRLATLGPASARTRANLRKLAAVAGARGNLQQARTYLTQAQASAEKQLGTAHADFPEELTWIAQKYYELGQYDDSEMLQRRALAIAEARTDPGTALESPLNGLAWTLGARGAHSEAERLFRRAVELREKRYGKEHHLYAAALAGLGLQLSKLDRHGEAEQALQQALALREVFLGKFDGEVALALNQSGTGWARQGKLAEAEAAFKKSLALRERVYTPVHAEIAESLHELGALYLGRQQFDKAEPLLRRALAIRQQLMPLHPSTRSSELLVDELTRKTQRL</sequence>
<comment type="caution">
    <text evidence="4">The sequence shown here is derived from an EMBL/GenBank/DDBJ whole genome shotgun (WGS) entry which is preliminary data.</text>
</comment>
<dbReference type="Gene3D" id="1.25.40.10">
    <property type="entry name" value="Tetratricopeptide repeat domain"/>
    <property type="match status" value="5"/>
</dbReference>
<keyword evidence="5" id="KW-1185">Reference proteome</keyword>
<dbReference type="PANTHER" id="PTHR11102:SF160">
    <property type="entry name" value="ERAD-ASSOCIATED E3 UBIQUITIN-PROTEIN LIGASE COMPONENT HRD3"/>
    <property type="match status" value="1"/>
</dbReference>
<dbReference type="PROSITE" id="PS51257">
    <property type="entry name" value="PROKAR_LIPOPROTEIN"/>
    <property type="match status" value="1"/>
</dbReference>
<dbReference type="InterPro" id="IPR002931">
    <property type="entry name" value="Transglutaminase-like"/>
</dbReference>
<dbReference type="InterPro" id="IPR019734">
    <property type="entry name" value="TPR_rpt"/>
</dbReference>
<dbReference type="InterPro" id="IPR038765">
    <property type="entry name" value="Papain-like_cys_pep_sf"/>
</dbReference>
<name>A0A7Y2K357_9BURK</name>
<evidence type="ECO:0000313" key="4">
    <source>
        <dbReference type="EMBL" id="NNG25805.1"/>
    </source>
</evidence>
<dbReference type="SMART" id="SM00671">
    <property type="entry name" value="SEL1"/>
    <property type="match status" value="11"/>
</dbReference>
<dbReference type="SUPFAM" id="SSF54001">
    <property type="entry name" value="Cysteine proteinases"/>
    <property type="match status" value="1"/>
</dbReference>
<feature type="signal peptide" evidence="2">
    <location>
        <begin position="1"/>
        <end position="18"/>
    </location>
</feature>
<dbReference type="InterPro" id="IPR024618">
    <property type="entry name" value="DUF3857"/>
</dbReference>
<dbReference type="InterPro" id="IPR050767">
    <property type="entry name" value="Sel1_AlgK"/>
</dbReference>
<dbReference type="PANTHER" id="PTHR11102">
    <property type="entry name" value="SEL-1-LIKE PROTEIN"/>
    <property type="match status" value="1"/>
</dbReference>
<dbReference type="RefSeq" id="WP_171088590.1">
    <property type="nucleotide sequence ID" value="NZ_JABAIV010000015.1"/>
</dbReference>
<dbReference type="InterPro" id="IPR006597">
    <property type="entry name" value="Sel1-like"/>
</dbReference>
<evidence type="ECO:0000259" key="3">
    <source>
        <dbReference type="SMART" id="SM00460"/>
    </source>
</evidence>
<dbReference type="Gene3D" id="2.60.40.3140">
    <property type="match status" value="1"/>
</dbReference>
<gene>
    <name evidence="4" type="ORF">HGB41_22740</name>
</gene>
<protein>
    <submittedName>
        <fullName evidence="4">Tetratricopeptide repeat protein</fullName>
    </submittedName>
</protein>
<dbReference type="Pfam" id="PF12969">
    <property type="entry name" value="DUF3857"/>
    <property type="match status" value="1"/>
</dbReference>
<feature type="chain" id="PRO_5030737462" evidence="2">
    <location>
        <begin position="19"/>
        <end position="1749"/>
    </location>
</feature>
<dbReference type="Pfam" id="PF08238">
    <property type="entry name" value="Sel1"/>
    <property type="match status" value="10"/>
</dbReference>
<dbReference type="Pfam" id="PF01841">
    <property type="entry name" value="Transglut_core"/>
    <property type="match status" value="1"/>
</dbReference>
<dbReference type="SMART" id="SM00460">
    <property type="entry name" value="TGc"/>
    <property type="match status" value="1"/>
</dbReference>
<keyword evidence="2" id="KW-0732">Signal</keyword>
<evidence type="ECO:0000313" key="5">
    <source>
        <dbReference type="Proteomes" id="UP000533905"/>
    </source>
</evidence>
<dbReference type="SUPFAM" id="SSF48452">
    <property type="entry name" value="TPR-like"/>
    <property type="match status" value="3"/>
</dbReference>
<proteinExistence type="predicted"/>
<dbReference type="InterPro" id="IPR011990">
    <property type="entry name" value="TPR-like_helical_dom_sf"/>
</dbReference>